<organism evidence="2 3">
    <name type="scientific">Mumia xiangluensis</name>
    <dbReference type="NCBI Taxonomy" id="1678900"/>
    <lineage>
        <taxon>Bacteria</taxon>
        <taxon>Bacillati</taxon>
        <taxon>Actinomycetota</taxon>
        <taxon>Actinomycetes</taxon>
        <taxon>Propionibacteriales</taxon>
        <taxon>Nocardioidaceae</taxon>
        <taxon>Mumia</taxon>
    </lineage>
</organism>
<keyword evidence="3" id="KW-1185">Reference proteome</keyword>
<evidence type="ECO:0000313" key="3">
    <source>
        <dbReference type="Proteomes" id="UP001596097"/>
    </source>
</evidence>
<dbReference type="RefSeq" id="WP_205602868.1">
    <property type="nucleotide sequence ID" value="NZ_JBHSQL010000014.1"/>
</dbReference>
<feature type="transmembrane region" description="Helical" evidence="1">
    <location>
        <begin position="133"/>
        <end position="151"/>
    </location>
</feature>
<evidence type="ECO:0000256" key="1">
    <source>
        <dbReference type="SAM" id="Phobius"/>
    </source>
</evidence>
<feature type="transmembrane region" description="Helical" evidence="1">
    <location>
        <begin position="6"/>
        <end position="26"/>
    </location>
</feature>
<name>A0ABW1QRP2_9ACTN</name>
<evidence type="ECO:0000313" key="2">
    <source>
        <dbReference type="EMBL" id="MFC6150975.1"/>
    </source>
</evidence>
<comment type="caution">
    <text evidence="2">The sequence shown here is derived from an EMBL/GenBank/DDBJ whole genome shotgun (WGS) entry which is preliminary data.</text>
</comment>
<dbReference type="InterPro" id="IPR037185">
    <property type="entry name" value="EmrE-like"/>
</dbReference>
<dbReference type="PANTHER" id="PTHR40761:SF1">
    <property type="entry name" value="CONSERVED INTEGRAL MEMBRANE ALANINE VALINE AND LEUCINE RICH PROTEIN-RELATED"/>
    <property type="match status" value="1"/>
</dbReference>
<dbReference type="EMBL" id="JBHSQL010000014">
    <property type="protein sequence ID" value="MFC6150975.1"/>
    <property type="molecule type" value="Genomic_DNA"/>
</dbReference>
<proteinExistence type="predicted"/>
<keyword evidence="1" id="KW-0812">Transmembrane</keyword>
<keyword evidence="1" id="KW-1133">Transmembrane helix</keyword>
<dbReference type="Proteomes" id="UP001596097">
    <property type="component" value="Unassembled WGS sequence"/>
</dbReference>
<evidence type="ECO:0008006" key="4">
    <source>
        <dbReference type="Google" id="ProtNLM"/>
    </source>
</evidence>
<feature type="transmembrane region" description="Helical" evidence="1">
    <location>
        <begin position="232"/>
        <end position="249"/>
    </location>
</feature>
<gene>
    <name evidence="2" type="ORF">ACFPYK_16340</name>
</gene>
<keyword evidence="1" id="KW-0472">Membrane</keyword>
<protein>
    <recommendedName>
        <fullName evidence="4">Magnesium transporter NIPA</fullName>
    </recommendedName>
</protein>
<accession>A0ABW1QRP2</accession>
<feature type="transmembrane region" description="Helical" evidence="1">
    <location>
        <begin position="47"/>
        <end position="67"/>
    </location>
</feature>
<reference evidence="3" key="1">
    <citation type="journal article" date="2019" name="Int. J. Syst. Evol. Microbiol.">
        <title>The Global Catalogue of Microorganisms (GCM) 10K type strain sequencing project: providing services to taxonomists for standard genome sequencing and annotation.</title>
        <authorList>
            <consortium name="The Broad Institute Genomics Platform"/>
            <consortium name="The Broad Institute Genome Sequencing Center for Infectious Disease"/>
            <person name="Wu L."/>
            <person name="Ma J."/>
        </authorList>
    </citation>
    <scope>NUCLEOTIDE SEQUENCE [LARGE SCALE GENOMIC DNA]</scope>
    <source>
        <strain evidence="3">CGMCC 4.7198</strain>
    </source>
</reference>
<dbReference type="SUPFAM" id="SSF103481">
    <property type="entry name" value="Multidrug resistance efflux transporter EmrE"/>
    <property type="match status" value="2"/>
</dbReference>
<dbReference type="PANTHER" id="PTHR40761">
    <property type="entry name" value="CONSERVED INTEGRAL MEMBRANE ALANINE VALINE AND LEUCINE RICH PROTEIN-RELATED"/>
    <property type="match status" value="1"/>
</dbReference>
<feature type="transmembrane region" description="Helical" evidence="1">
    <location>
        <begin position="104"/>
        <end position="121"/>
    </location>
</feature>
<feature type="transmembrane region" description="Helical" evidence="1">
    <location>
        <begin position="73"/>
        <end position="92"/>
    </location>
</feature>
<feature type="transmembrane region" description="Helical" evidence="1">
    <location>
        <begin position="158"/>
        <end position="180"/>
    </location>
</feature>
<feature type="transmembrane region" description="Helical" evidence="1">
    <location>
        <begin position="255"/>
        <end position="275"/>
    </location>
</feature>
<feature type="transmembrane region" description="Helical" evidence="1">
    <location>
        <begin position="200"/>
        <end position="220"/>
    </location>
</feature>
<sequence>MTWGLIGAFGAALCYGVGSILQAVAARETDVAEGLDPRLLLRLARSWRYLLGVGLDGLGFVLSLVAVLSLPLFVVQSIVASFLAITAVLGAVFLRMPLTSRDKVALVVVIGGLVLVGLSAAEDRAVDVSDAERWGVLVVSIALAVIAVPCARLAGAAGAVALGAIAGLAFGATAVAARMLPETLSYDALGEDVRLLLGDPATYALLVAGAVALLTYSTALQRGTVTQATAPLVVGETIAPALVGIALLGDRPREGWEWAAIVGFVLAIAGAVSLARHGEVSAEQPVDVPVEGSTA</sequence>